<name>A0A0A9C611_ARUDO</name>
<organism evidence="1">
    <name type="scientific">Arundo donax</name>
    <name type="common">Giant reed</name>
    <name type="synonym">Donax arundinaceus</name>
    <dbReference type="NCBI Taxonomy" id="35708"/>
    <lineage>
        <taxon>Eukaryota</taxon>
        <taxon>Viridiplantae</taxon>
        <taxon>Streptophyta</taxon>
        <taxon>Embryophyta</taxon>
        <taxon>Tracheophyta</taxon>
        <taxon>Spermatophyta</taxon>
        <taxon>Magnoliopsida</taxon>
        <taxon>Liliopsida</taxon>
        <taxon>Poales</taxon>
        <taxon>Poaceae</taxon>
        <taxon>PACMAD clade</taxon>
        <taxon>Arundinoideae</taxon>
        <taxon>Arundineae</taxon>
        <taxon>Arundo</taxon>
    </lineage>
</organism>
<dbReference type="EMBL" id="GBRH01226176">
    <property type="protein sequence ID" value="JAD71719.1"/>
    <property type="molecule type" value="Transcribed_RNA"/>
</dbReference>
<proteinExistence type="predicted"/>
<reference evidence="1" key="1">
    <citation type="submission" date="2014-09" db="EMBL/GenBank/DDBJ databases">
        <authorList>
            <person name="Magalhaes I.L.F."/>
            <person name="Oliveira U."/>
            <person name="Santos F.R."/>
            <person name="Vidigal T.H.D.A."/>
            <person name="Brescovit A.D."/>
            <person name="Santos A.J."/>
        </authorList>
    </citation>
    <scope>NUCLEOTIDE SEQUENCE</scope>
    <source>
        <tissue evidence="1">Shoot tissue taken approximately 20 cm above the soil surface</tissue>
    </source>
</reference>
<dbReference type="AlphaFoldDB" id="A0A0A9C611"/>
<protein>
    <submittedName>
        <fullName evidence="1">Uncharacterized protein</fullName>
    </submittedName>
</protein>
<accession>A0A0A9C611</accession>
<sequence>MTRRVHLFSRFASPSQMFFLEQQSSLPCPNFQHSVRAVKDFLQWRMASRTAVSALPWHQYSPALDVDRRAGVAARVLDRGVNTRTGSRSARAFRHSGTRKRRYLSSSRLVASSAALGLAPGRREKLITEAGVLCAVWNAGDEATDASA</sequence>
<reference evidence="1" key="2">
    <citation type="journal article" date="2015" name="Data Brief">
        <title>Shoot transcriptome of the giant reed, Arundo donax.</title>
        <authorList>
            <person name="Barrero R.A."/>
            <person name="Guerrero F.D."/>
            <person name="Moolhuijzen P."/>
            <person name="Goolsby J.A."/>
            <person name="Tidwell J."/>
            <person name="Bellgard S.E."/>
            <person name="Bellgard M.I."/>
        </authorList>
    </citation>
    <scope>NUCLEOTIDE SEQUENCE</scope>
    <source>
        <tissue evidence="1">Shoot tissue taken approximately 20 cm above the soil surface</tissue>
    </source>
</reference>
<evidence type="ECO:0000313" key="1">
    <source>
        <dbReference type="EMBL" id="JAD71719.1"/>
    </source>
</evidence>